<evidence type="ECO:0000259" key="3">
    <source>
        <dbReference type="Pfam" id="PF14432"/>
    </source>
</evidence>
<reference evidence="4" key="2">
    <citation type="submission" date="2023-04" db="EMBL/GenBank/DDBJ databases">
        <authorList>
            <person name="Bruccoleri R.E."/>
            <person name="Oakeley E.J."/>
            <person name="Faust A.-M."/>
            <person name="Dessus-Babus S."/>
            <person name="Altorfer M."/>
            <person name="Burckhardt D."/>
            <person name="Oertli M."/>
            <person name="Naumann U."/>
            <person name="Petersen F."/>
            <person name="Wong J."/>
        </authorList>
    </citation>
    <scope>NUCLEOTIDE SEQUENCE</scope>
    <source>
        <strain evidence="4">GSM-AAB239-AS_SAM_17_03QT</strain>
        <tissue evidence="4">Leaf</tissue>
    </source>
</reference>
<organism evidence="4 6">
    <name type="scientific">Iris pallida</name>
    <name type="common">Sweet iris</name>
    <dbReference type="NCBI Taxonomy" id="29817"/>
    <lineage>
        <taxon>Eukaryota</taxon>
        <taxon>Viridiplantae</taxon>
        <taxon>Streptophyta</taxon>
        <taxon>Embryophyta</taxon>
        <taxon>Tracheophyta</taxon>
        <taxon>Spermatophyta</taxon>
        <taxon>Magnoliopsida</taxon>
        <taxon>Liliopsida</taxon>
        <taxon>Asparagales</taxon>
        <taxon>Iridaceae</taxon>
        <taxon>Iridoideae</taxon>
        <taxon>Irideae</taxon>
        <taxon>Iris</taxon>
    </lineage>
</organism>
<dbReference type="Gene3D" id="1.25.40.10">
    <property type="entry name" value="Tetratricopeptide repeat domain"/>
    <property type="match status" value="4"/>
</dbReference>
<dbReference type="PANTHER" id="PTHR47926:SF418">
    <property type="entry name" value="(WILD MALAYSIAN BANANA) HYPOTHETICAL PROTEIN"/>
    <property type="match status" value="1"/>
</dbReference>
<dbReference type="InterPro" id="IPR032867">
    <property type="entry name" value="DYW_dom"/>
</dbReference>
<dbReference type="AlphaFoldDB" id="A0AAX6DIS2"/>
<accession>A0AAX6DIS2</accession>
<dbReference type="InterPro" id="IPR011990">
    <property type="entry name" value="TPR-like_helical_dom_sf"/>
</dbReference>
<dbReference type="FunFam" id="1.25.40.10:FF:000366">
    <property type="entry name" value="Pentatricopeptide (PPR) repeat-containing protein"/>
    <property type="match status" value="1"/>
</dbReference>
<feature type="repeat" description="PPR" evidence="2">
    <location>
        <begin position="392"/>
        <end position="426"/>
    </location>
</feature>
<dbReference type="Pfam" id="PF20431">
    <property type="entry name" value="E_motif"/>
    <property type="match status" value="1"/>
</dbReference>
<keyword evidence="1" id="KW-0677">Repeat</keyword>
<keyword evidence="6" id="KW-1185">Reference proteome</keyword>
<evidence type="ECO:0000256" key="2">
    <source>
        <dbReference type="PROSITE-ProRule" id="PRU00708"/>
    </source>
</evidence>
<dbReference type="PROSITE" id="PS51375">
    <property type="entry name" value="PPR"/>
    <property type="match status" value="3"/>
</dbReference>
<proteinExistence type="predicted"/>
<evidence type="ECO:0000313" key="6">
    <source>
        <dbReference type="Proteomes" id="UP001140949"/>
    </source>
</evidence>
<dbReference type="SUPFAM" id="SSF48452">
    <property type="entry name" value="TPR-like"/>
    <property type="match status" value="1"/>
</dbReference>
<dbReference type="Proteomes" id="UP001140949">
    <property type="component" value="Unassembled WGS sequence"/>
</dbReference>
<sequence length="698" mass="77818">MSHAQLRCIPSTLAHLESLLTTTSRSPSPSLRHTTQLHAHLLTTNTLPDPILHTKLLNLYSTLNLPHQSLLLFRSQLLPFRPNIVTWTSLISHLSRHPLQSLRLFSLLLTFPRPRPNPFTFSAVLPACAATDNPLHGLQVHSLALKHGVLADAYVATALVDMYAKCADMASSEALFDEMPHRSLVSWNALIVGSLRNRDYDKAIDTFRDLVIDGGRPAETPDQVSFSSVLSACANSGALGFGRRVHGHAVKLGAETRAYVANSLIDMYTKCWRLEEAREVFDSNVEDRDIVAWNVMMMGWVQTDRFVEACRCFCAAVRRPGIRPDEASFSTVLQASSGIASWGLGASIHGQVIKTGNAAVRSLGSPLITMYAKCGSLEDACRSFEERKGDHNVVSWTAMIAAFEQHGHGDKVIELFEEMRGEGIEPDYVTFVSVLSACSHNGLVDQGFKYLNSMLEVYKMAPGSEHYACIVDMLGRAGRLDKAKRFIDEMPIQPDASVWGALLGACRNCGDLELGEKVAHRLFEIEPDNPGNYVLLSNMYAYHGRLEEAKEMRRLMGANGVRKETGCSWIDMKDKTYVFTVHDQSHSRTEEMYGMLRRLKDLVKEKGYVADTRFAINDIGEYKEEGLWYHSERLALAFGLISMPVGAPVLIKKNLRTCVDCHAVMKLVSEILGRDIVLRDTRRYHRFSGGSCSCGDYW</sequence>
<protein>
    <submittedName>
        <fullName evidence="4">Pentatricopeptide repeat-containing protein-like</fullName>
    </submittedName>
</protein>
<dbReference type="Pfam" id="PF13041">
    <property type="entry name" value="PPR_2"/>
    <property type="match status" value="1"/>
</dbReference>
<gene>
    <name evidence="5" type="ORF">M6B38_222520</name>
    <name evidence="4" type="ORF">M6B38_243390</name>
</gene>
<feature type="repeat" description="PPR" evidence="2">
    <location>
        <begin position="183"/>
        <end position="217"/>
    </location>
</feature>
<dbReference type="Pfam" id="PF01535">
    <property type="entry name" value="PPR"/>
    <property type="match status" value="4"/>
</dbReference>
<feature type="repeat" description="PPR" evidence="2">
    <location>
        <begin position="289"/>
        <end position="324"/>
    </location>
</feature>
<dbReference type="InterPro" id="IPR002885">
    <property type="entry name" value="PPR_rpt"/>
</dbReference>
<dbReference type="InterPro" id="IPR046848">
    <property type="entry name" value="E_motif"/>
</dbReference>
<dbReference type="InterPro" id="IPR046960">
    <property type="entry name" value="PPR_At4g14850-like_plant"/>
</dbReference>
<dbReference type="GO" id="GO:0003723">
    <property type="term" value="F:RNA binding"/>
    <property type="evidence" value="ECO:0007669"/>
    <property type="project" value="InterPro"/>
</dbReference>
<evidence type="ECO:0000313" key="4">
    <source>
        <dbReference type="EMBL" id="KAJ6791644.1"/>
    </source>
</evidence>
<dbReference type="Pfam" id="PF14432">
    <property type="entry name" value="DYW_deaminase"/>
    <property type="match status" value="1"/>
</dbReference>
<dbReference type="NCBIfam" id="TIGR00756">
    <property type="entry name" value="PPR"/>
    <property type="match status" value="2"/>
</dbReference>
<dbReference type="GO" id="GO:0008270">
    <property type="term" value="F:zinc ion binding"/>
    <property type="evidence" value="ECO:0007669"/>
    <property type="project" value="InterPro"/>
</dbReference>
<feature type="domain" description="DYW" evidence="3">
    <location>
        <begin position="607"/>
        <end position="698"/>
    </location>
</feature>
<comment type="caution">
    <text evidence="4">The sequence shown here is derived from an EMBL/GenBank/DDBJ whole genome shotgun (WGS) entry which is preliminary data.</text>
</comment>
<evidence type="ECO:0000256" key="1">
    <source>
        <dbReference type="ARBA" id="ARBA00022737"/>
    </source>
</evidence>
<dbReference type="FunFam" id="1.25.40.10:FF:000073">
    <property type="entry name" value="Pentatricopeptide repeat-containing protein chloroplastic"/>
    <property type="match status" value="1"/>
</dbReference>
<evidence type="ECO:0000313" key="5">
    <source>
        <dbReference type="EMBL" id="KAJ6796220.1"/>
    </source>
</evidence>
<dbReference type="PANTHER" id="PTHR47926">
    <property type="entry name" value="PENTATRICOPEPTIDE REPEAT-CONTAINING PROTEIN"/>
    <property type="match status" value="1"/>
</dbReference>
<dbReference type="GO" id="GO:0009451">
    <property type="term" value="P:RNA modification"/>
    <property type="evidence" value="ECO:0007669"/>
    <property type="project" value="InterPro"/>
</dbReference>
<name>A0AAX6DIS2_IRIPA</name>
<reference evidence="4" key="1">
    <citation type="journal article" date="2023" name="GigaByte">
        <title>Genome assembly of the bearded iris, Iris pallida Lam.</title>
        <authorList>
            <person name="Bruccoleri R.E."/>
            <person name="Oakeley E.J."/>
            <person name="Faust A.M.E."/>
            <person name="Altorfer M."/>
            <person name="Dessus-Babus S."/>
            <person name="Burckhardt D."/>
            <person name="Oertli M."/>
            <person name="Naumann U."/>
            <person name="Petersen F."/>
            <person name="Wong J."/>
        </authorList>
    </citation>
    <scope>NUCLEOTIDE SEQUENCE</scope>
    <source>
        <strain evidence="4">GSM-AAB239-AS_SAM_17_03QT</strain>
    </source>
</reference>
<dbReference type="FunFam" id="1.25.40.10:FF:000031">
    <property type="entry name" value="Pentatricopeptide repeat-containing protein mitochondrial"/>
    <property type="match status" value="1"/>
</dbReference>
<dbReference type="EMBL" id="JANAVB010041419">
    <property type="protein sequence ID" value="KAJ6796220.1"/>
    <property type="molecule type" value="Genomic_DNA"/>
</dbReference>
<dbReference type="EMBL" id="JANAVB010044219">
    <property type="protein sequence ID" value="KAJ6791644.1"/>
    <property type="molecule type" value="Genomic_DNA"/>
</dbReference>